<evidence type="ECO:0000313" key="2">
    <source>
        <dbReference type="Proteomes" id="UP000536685"/>
    </source>
</evidence>
<proteinExistence type="predicted"/>
<accession>A0A841AMK3</accession>
<dbReference type="RefSeq" id="WP_184236491.1">
    <property type="nucleotide sequence ID" value="NZ_JACHMJ010000001.1"/>
</dbReference>
<sequence>MTSRPVAIDPFLAAFVSAYARGRPAPELARTAYLDALLRRCVEETGPSLLCSDCRTLLELERVFDPAGACARVMRLECLVIVLVHFIHQPWLRSDPLVQIAQWSFVDHLLAAVEATPLPATKDISDALKSLHSHLDRALRRGRNGR</sequence>
<dbReference type="EMBL" id="JACHMJ010000001">
    <property type="protein sequence ID" value="MBB5843558.1"/>
    <property type="molecule type" value="Genomic_DNA"/>
</dbReference>
<dbReference type="AlphaFoldDB" id="A0A841AMK3"/>
<gene>
    <name evidence="1" type="ORF">HD599_001881</name>
</gene>
<comment type="caution">
    <text evidence="1">The sequence shown here is derived from an EMBL/GenBank/DDBJ whole genome shotgun (WGS) entry which is preliminary data.</text>
</comment>
<dbReference type="Proteomes" id="UP000536685">
    <property type="component" value="Unassembled WGS sequence"/>
</dbReference>
<organism evidence="1 2">
    <name type="scientific">Conyzicola lurida</name>
    <dbReference type="NCBI Taxonomy" id="1172621"/>
    <lineage>
        <taxon>Bacteria</taxon>
        <taxon>Bacillati</taxon>
        <taxon>Actinomycetota</taxon>
        <taxon>Actinomycetes</taxon>
        <taxon>Micrococcales</taxon>
        <taxon>Microbacteriaceae</taxon>
        <taxon>Conyzicola</taxon>
    </lineage>
</organism>
<name>A0A841AMK3_9MICO</name>
<keyword evidence="2" id="KW-1185">Reference proteome</keyword>
<protein>
    <submittedName>
        <fullName evidence="1">Uncharacterized protein</fullName>
    </submittedName>
</protein>
<reference evidence="1 2" key="1">
    <citation type="submission" date="2020-08" db="EMBL/GenBank/DDBJ databases">
        <title>Sequencing the genomes of 1000 actinobacteria strains.</title>
        <authorList>
            <person name="Klenk H.-P."/>
        </authorList>
    </citation>
    <scope>NUCLEOTIDE SEQUENCE [LARGE SCALE GENOMIC DNA]</scope>
    <source>
        <strain evidence="1 2">DSM 105784</strain>
    </source>
</reference>
<evidence type="ECO:0000313" key="1">
    <source>
        <dbReference type="EMBL" id="MBB5843558.1"/>
    </source>
</evidence>